<dbReference type="Proteomes" id="UP001066276">
    <property type="component" value="Chromosome 10"/>
</dbReference>
<dbReference type="EMBL" id="JANPWB010000014">
    <property type="protein sequence ID" value="KAJ1097330.1"/>
    <property type="molecule type" value="Genomic_DNA"/>
</dbReference>
<protein>
    <submittedName>
        <fullName evidence="1">Uncharacterized protein</fullName>
    </submittedName>
</protein>
<comment type="caution">
    <text evidence="1">The sequence shown here is derived from an EMBL/GenBank/DDBJ whole genome shotgun (WGS) entry which is preliminary data.</text>
</comment>
<evidence type="ECO:0000313" key="1">
    <source>
        <dbReference type="EMBL" id="KAJ1097330.1"/>
    </source>
</evidence>
<sequence>MLLEFIALISAGRADKKSRCRIQGRGELGGVVENPTSSAGTLKMYPVLRELITLISTGKAGRKTRMRHQAQEVLEGVVQGLASPDEL</sequence>
<gene>
    <name evidence="1" type="ORF">NDU88_002454</name>
</gene>
<evidence type="ECO:0000313" key="2">
    <source>
        <dbReference type="Proteomes" id="UP001066276"/>
    </source>
</evidence>
<name>A0AAV7M3E2_PLEWA</name>
<dbReference type="AlphaFoldDB" id="A0AAV7M3E2"/>
<reference evidence="1" key="1">
    <citation type="journal article" date="2022" name="bioRxiv">
        <title>Sequencing and chromosome-scale assembly of the giantPleurodeles waltlgenome.</title>
        <authorList>
            <person name="Brown T."/>
            <person name="Elewa A."/>
            <person name="Iarovenko S."/>
            <person name="Subramanian E."/>
            <person name="Araus A.J."/>
            <person name="Petzold A."/>
            <person name="Susuki M."/>
            <person name="Suzuki K.-i.T."/>
            <person name="Hayashi T."/>
            <person name="Toyoda A."/>
            <person name="Oliveira C."/>
            <person name="Osipova E."/>
            <person name="Leigh N.D."/>
            <person name="Simon A."/>
            <person name="Yun M.H."/>
        </authorList>
    </citation>
    <scope>NUCLEOTIDE SEQUENCE</scope>
    <source>
        <strain evidence="1">20211129_DDA</strain>
        <tissue evidence="1">Liver</tissue>
    </source>
</reference>
<accession>A0AAV7M3E2</accession>
<organism evidence="1 2">
    <name type="scientific">Pleurodeles waltl</name>
    <name type="common">Iberian ribbed newt</name>
    <dbReference type="NCBI Taxonomy" id="8319"/>
    <lineage>
        <taxon>Eukaryota</taxon>
        <taxon>Metazoa</taxon>
        <taxon>Chordata</taxon>
        <taxon>Craniata</taxon>
        <taxon>Vertebrata</taxon>
        <taxon>Euteleostomi</taxon>
        <taxon>Amphibia</taxon>
        <taxon>Batrachia</taxon>
        <taxon>Caudata</taxon>
        <taxon>Salamandroidea</taxon>
        <taxon>Salamandridae</taxon>
        <taxon>Pleurodelinae</taxon>
        <taxon>Pleurodeles</taxon>
    </lineage>
</organism>
<keyword evidence="2" id="KW-1185">Reference proteome</keyword>
<proteinExistence type="predicted"/>